<feature type="domain" description="PPIase FKBP-type" evidence="8">
    <location>
        <begin position="132"/>
        <end position="226"/>
    </location>
</feature>
<dbReference type="PANTHER" id="PTHR10516:SF443">
    <property type="entry name" value="FK506-BINDING PROTEIN 59-RELATED"/>
    <property type="match status" value="1"/>
</dbReference>
<dbReference type="AlphaFoldDB" id="A0A6P6RRM2"/>
<gene>
    <name evidence="10" type="primary">LOC34619082</name>
</gene>
<dbReference type="OrthoDB" id="354237at2759"/>
<keyword evidence="9" id="KW-1185">Reference proteome</keyword>
<keyword evidence="7" id="KW-1133">Transmembrane helix</keyword>
<evidence type="ECO:0000256" key="6">
    <source>
        <dbReference type="SAM" id="MobiDB-lite"/>
    </source>
</evidence>
<evidence type="ECO:0000256" key="3">
    <source>
        <dbReference type="ARBA" id="ARBA00023110"/>
    </source>
</evidence>
<dbReference type="GO" id="GO:0005737">
    <property type="term" value="C:cytoplasm"/>
    <property type="evidence" value="ECO:0007669"/>
    <property type="project" value="TreeGrafter"/>
</dbReference>
<reference evidence="10" key="1">
    <citation type="submission" date="2025-08" db="UniProtKB">
        <authorList>
            <consortium name="RefSeq"/>
        </authorList>
    </citation>
    <scope>IDENTIFICATION</scope>
</reference>
<feature type="region of interest" description="Disordered" evidence="6">
    <location>
        <begin position="77"/>
        <end position="108"/>
    </location>
</feature>
<name>A0A6P6RRM2_9EIME</name>
<keyword evidence="7" id="KW-0472">Membrane</keyword>
<sequence length="226" mass="24563">MEEKLRKQNSRNATDVRHRVTPHEVDSREQSKQQIAPREESRFTLFGFVSVFLIFVLVGGLTCSLVVWSGVVVPRSSPSAPARTAHSAQHPSSSQQNPDTTFTEPPLPTMAPLTELKTSIIKAGSGPTVARSQRVTVHATGSVLQADGSAKKFWSTKDPGQQPFTWQAGLGQVIAGWDQGVLGMHLGEARMIYIPAKMGYGASGFPAWGIPPNADLQFEIECLQIQ</sequence>
<feature type="compositionally biased region" description="Low complexity" evidence="6">
    <location>
        <begin position="85"/>
        <end position="96"/>
    </location>
</feature>
<dbReference type="GeneID" id="34619082"/>
<evidence type="ECO:0000256" key="4">
    <source>
        <dbReference type="ARBA" id="ARBA00023235"/>
    </source>
</evidence>
<proteinExistence type="predicted"/>
<evidence type="ECO:0000256" key="2">
    <source>
        <dbReference type="ARBA" id="ARBA00013194"/>
    </source>
</evidence>
<dbReference type="InterPro" id="IPR050689">
    <property type="entry name" value="FKBP-type_PPIase"/>
</dbReference>
<accession>A0A6P6RRM2</accession>
<keyword evidence="7" id="KW-0812">Transmembrane</keyword>
<evidence type="ECO:0000313" key="10">
    <source>
        <dbReference type="RefSeq" id="XP_026189750.1"/>
    </source>
</evidence>
<dbReference type="PANTHER" id="PTHR10516">
    <property type="entry name" value="PEPTIDYL-PROLYL CIS-TRANS ISOMERASE"/>
    <property type="match status" value="1"/>
</dbReference>
<dbReference type="Pfam" id="PF00254">
    <property type="entry name" value="FKBP_C"/>
    <property type="match status" value="1"/>
</dbReference>
<protein>
    <recommendedName>
        <fullName evidence="2 5">peptidylprolyl isomerase</fullName>
        <ecNumber evidence="2 5">5.2.1.8</ecNumber>
    </recommendedName>
</protein>
<organism evidence="9 10">
    <name type="scientific">Cyclospora cayetanensis</name>
    <dbReference type="NCBI Taxonomy" id="88456"/>
    <lineage>
        <taxon>Eukaryota</taxon>
        <taxon>Sar</taxon>
        <taxon>Alveolata</taxon>
        <taxon>Apicomplexa</taxon>
        <taxon>Conoidasida</taxon>
        <taxon>Coccidia</taxon>
        <taxon>Eucoccidiorida</taxon>
        <taxon>Eimeriorina</taxon>
        <taxon>Eimeriidae</taxon>
        <taxon>Cyclospora</taxon>
    </lineage>
</organism>
<dbReference type="GO" id="GO:0003755">
    <property type="term" value="F:peptidyl-prolyl cis-trans isomerase activity"/>
    <property type="evidence" value="ECO:0007669"/>
    <property type="project" value="UniProtKB-KW"/>
</dbReference>
<feature type="transmembrane region" description="Helical" evidence="7">
    <location>
        <begin position="43"/>
        <end position="68"/>
    </location>
</feature>
<evidence type="ECO:0000256" key="1">
    <source>
        <dbReference type="ARBA" id="ARBA00000971"/>
    </source>
</evidence>
<keyword evidence="3 5" id="KW-0697">Rotamase</keyword>
<keyword evidence="4 5" id="KW-0413">Isomerase</keyword>
<evidence type="ECO:0000259" key="8">
    <source>
        <dbReference type="PROSITE" id="PS50059"/>
    </source>
</evidence>
<evidence type="ECO:0000313" key="9">
    <source>
        <dbReference type="Proteomes" id="UP000515125"/>
    </source>
</evidence>
<dbReference type="InterPro" id="IPR046357">
    <property type="entry name" value="PPIase_dom_sf"/>
</dbReference>
<comment type="catalytic activity">
    <reaction evidence="1 5">
        <text>[protein]-peptidylproline (omega=180) = [protein]-peptidylproline (omega=0)</text>
        <dbReference type="Rhea" id="RHEA:16237"/>
        <dbReference type="Rhea" id="RHEA-COMP:10747"/>
        <dbReference type="Rhea" id="RHEA-COMP:10748"/>
        <dbReference type="ChEBI" id="CHEBI:83833"/>
        <dbReference type="ChEBI" id="CHEBI:83834"/>
        <dbReference type="EC" id="5.2.1.8"/>
    </reaction>
</comment>
<dbReference type="Proteomes" id="UP000515125">
    <property type="component" value="Unplaced"/>
</dbReference>
<evidence type="ECO:0000256" key="7">
    <source>
        <dbReference type="SAM" id="Phobius"/>
    </source>
</evidence>
<evidence type="ECO:0000256" key="5">
    <source>
        <dbReference type="PROSITE-ProRule" id="PRU00277"/>
    </source>
</evidence>
<dbReference type="SUPFAM" id="SSF54534">
    <property type="entry name" value="FKBP-like"/>
    <property type="match status" value="1"/>
</dbReference>
<feature type="compositionally biased region" description="Basic and acidic residues" evidence="6">
    <location>
        <begin position="14"/>
        <end position="36"/>
    </location>
</feature>
<feature type="region of interest" description="Disordered" evidence="6">
    <location>
        <begin position="1"/>
        <end position="36"/>
    </location>
</feature>
<dbReference type="EC" id="5.2.1.8" evidence="2 5"/>
<dbReference type="InterPro" id="IPR001179">
    <property type="entry name" value="PPIase_FKBP_dom"/>
</dbReference>
<dbReference type="Gene3D" id="3.10.50.40">
    <property type="match status" value="1"/>
</dbReference>
<dbReference type="RefSeq" id="XP_026189750.1">
    <property type="nucleotide sequence ID" value="XM_026333965.1"/>
</dbReference>
<dbReference type="PROSITE" id="PS50059">
    <property type="entry name" value="FKBP_PPIASE"/>
    <property type="match status" value="1"/>
</dbReference>